<evidence type="ECO:0000313" key="11">
    <source>
        <dbReference type="Proteomes" id="UP001604002"/>
    </source>
</evidence>
<dbReference type="PANTHER" id="PTHR11795">
    <property type="entry name" value="BRANCHED-CHAIN AMINO ACID TRANSPORT SYSTEM PERMEASE PROTEIN LIVH"/>
    <property type="match status" value="1"/>
</dbReference>
<dbReference type="PANTHER" id="PTHR11795:SF442">
    <property type="entry name" value="ABC TRANSPORTER ATP-BINDING PROTEIN"/>
    <property type="match status" value="1"/>
</dbReference>
<protein>
    <submittedName>
        <fullName evidence="10">Branched-chain amino acid ABC transporter permease</fullName>
    </submittedName>
</protein>
<dbReference type="InterPro" id="IPR001851">
    <property type="entry name" value="ABC_transp_permease"/>
</dbReference>
<dbReference type="Pfam" id="PF02653">
    <property type="entry name" value="BPD_transp_2"/>
    <property type="match status" value="1"/>
</dbReference>
<evidence type="ECO:0000256" key="8">
    <source>
        <dbReference type="ARBA" id="ARBA00037998"/>
    </source>
</evidence>
<proteinExistence type="inferred from homology"/>
<feature type="transmembrane region" description="Helical" evidence="9">
    <location>
        <begin position="105"/>
        <end position="129"/>
    </location>
</feature>
<gene>
    <name evidence="10" type="ORF">V5F32_10025</name>
</gene>
<evidence type="ECO:0000256" key="6">
    <source>
        <dbReference type="ARBA" id="ARBA00022989"/>
    </source>
</evidence>
<evidence type="ECO:0000256" key="1">
    <source>
        <dbReference type="ARBA" id="ARBA00004651"/>
    </source>
</evidence>
<comment type="similarity">
    <text evidence="8">Belongs to the binding-protein-dependent transport system permease family. LivHM subfamily.</text>
</comment>
<evidence type="ECO:0000256" key="3">
    <source>
        <dbReference type="ARBA" id="ARBA00022475"/>
    </source>
</evidence>
<dbReference type="CDD" id="cd06582">
    <property type="entry name" value="TM_PBP1_LivH_like"/>
    <property type="match status" value="1"/>
</dbReference>
<name>A0ABW6ZUV4_9HYPH</name>
<keyword evidence="6 9" id="KW-1133">Transmembrane helix</keyword>
<feature type="transmembrane region" description="Helical" evidence="9">
    <location>
        <begin position="15"/>
        <end position="37"/>
    </location>
</feature>
<organism evidence="10 11">
    <name type="scientific">Xanthobacter oligotrophicus</name>
    <dbReference type="NCBI Taxonomy" id="2607286"/>
    <lineage>
        <taxon>Bacteria</taxon>
        <taxon>Pseudomonadati</taxon>
        <taxon>Pseudomonadota</taxon>
        <taxon>Alphaproteobacteria</taxon>
        <taxon>Hyphomicrobiales</taxon>
        <taxon>Xanthobacteraceae</taxon>
        <taxon>Xanthobacter</taxon>
    </lineage>
</organism>
<keyword evidence="7 9" id="KW-0472">Membrane</keyword>
<keyword evidence="11" id="KW-1185">Reference proteome</keyword>
<evidence type="ECO:0000256" key="7">
    <source>
        <dbReference type="ARBA" id="ARBA00023136"/>
    </source>
</evidence>
<dbReference type="RefSeq" id="WP_149575449.1">
    <property type="nucleotide sequence ID" value="NZ_JAKOAT010000005.1"/>
</dbReference>
<feature type="transmembrane region" description="Helical" evidence="9">
    <location>
        <begin position="70"/>
        <end position="93"/>
    </location>
</feature>
<keyword evidence="5" id="KW-0029">Amino-acid transport</keyword>
<dbReference type="Proteomes" id="UP001604002">
    <property type="component" value="Unassembled WGS sequence"/>
</dbReference>
<reference evidence="10 11" key="1">
    <citation type="submission" date="2024-02" db="EMBL/GenBank/DDBJ databases">
        <title>Expansion and revision of Xanthobacter and proposal of Roseixanthobacter gen. nov.</title>
        <authorList>
            <person name="Soltysiak M.P.M."/>
            <person name="Jalihal A."/>
            <person name="Ory A."/>
            <person name="Chrisophersen C."/>
            <person name="Lee A.D."/>
            <person name="Boulton J."/>
            <person name="Springer M."/>
        </authorList>
    </citation>
    <scope>NUCLEOTIDE SEQUENCE [LARGE SCALE GENOMIC DNA]</scope>
    <source>
        <strain evidence="10 11">23A</strain>
    </source>
</reference>
<feature type="transmembrane region" description="Helical" evidence="9">
    <location>
        <begin position="149"/>
        <end position="170"/>
    </location>
</feature>
<keyword evidence="4 9" id="KW-0812">Transmembrane</keyword>
<feature type="transmembrane region" description="Helical" evidence="9">
    <location>
        <begin position="199"/>
        <end position="218"/>
    </location>
</feature>
<evidence type="ECO:0000313" key="10">
    <source>
        <dbReference type="EMBL" id="MFG1372499.1"/>
    </source>
</evidence>
<feature type="transmembrane region" description="Helical" evidence="9">
    <location>
        <begin position="44"/>
        <end position="64"/>
    </location>
</feature>
<evidence type="ECO:0000256" key="2">
    <source>
        <dbReference type="ARBA" id="ARBA00022448"/>
    </source>
</evidence>
<sequence length="301" mass="31700">MSFDTIVLAVCDGVAYASLVFLVAVGLTFIFGVLGVLNIAHGSFYALGAYTAVSAGMALTKAGFSPWLTFPALFVGAIAVGVVLGGLMEKLLLQRIYDKEQVLQILVTFAVFMILENVQRLVWGVQPYFMSEPLQLLGNVSLFGISYTAYQTLFLPALALIVLFGLRFFLRHTSAGAQILAVTEDREAASAIGIDAQKVYFITFIAGATLAALGGALAAPTTSLMPGMGAEMIVLSFAVAATAGLGQIEGAAVAALMIGLGRSVAVYLAPEFEVLVPYILMVAVLIFRPSGLFGAPQLRKI</sequence>
<feature type="transmembrane region" description="Helical" evidence="9">
    <location>
        <begin position="275"/>
        <end position="295"/>
    </location>
</feature>
<comment type="subcellular location">
    <subcellularLocation>
        <location evidence="1">Cell membrane</location>
        <topology evidence="1">Multi-pass membrane protein</topology>
    </subcellularLocation>
</comment>
<evidence type="ECO:0000256" key="5">
    <source>
        <dbReference type="ARBA" id="ARBA00022970"/>
    </source>
</evidence>
<keyword evidence="3" id="KW-1003">Cell membrane</keyword>
<comment type="caution">
    <text evidence="10">The sequence shown here is derived from an EMBL/GenBank/DDBJ whole genome shotgun (WGS) entry which is preliminary data.</text>
</comment>
<evidence type="ECO:0000256" key="9">
    <source>
        <dbReference type="SAM" id="Phobius"/>
    </source>
</evidence>
<evidence type="ECO:0000256" key="4">
    <source>
        <dbReference type="ARBA" id="ARBA00022692"/>
    </source>
</evidence>
<keyword evidence="2" id="KW-0813">Transport</keyword>
<accession>A0ABW6ZUV4</accession>
<dbReference type="EMBL" id="JBAFVH010000005">
    <property type="protein sequence ID" value="MFG1372499.1"/>
    <property type="molecule type" value="Genomic_DNA"/>
</dbReference>
<dbReference type="InterPro" id="IPR052157">
    <property type="entry name" value="BCAA_transport_permease"/>
</dbReference>